<dbReference type="EMBL" id="RAHX01000001">
    <property type="protein sequence ID" value="RJY08088.1"/>
    <property type="molecule type" value="Genomic_DNA"/>
</dbReference>
<dbReference type="AlphaFoldDB" id="A0A419RQK9"/>
<comment type="caution">
    <text evidence="2">The sequence shown here is derived from an EMBL/GenBank/DDBJ whole genome shotgun (WGS) entry which is preliminary data.</text>
</comment>
<keyword evidence="1" id="KW-0472">Membrane</keyword>
<dbReference type="Proteomes" id="UP000285232">
    <property type="component" value="Unassembled WGS sequence"/>
</dbReference>
<name>A0A419RQK9_9SPHN</name>
<organism evidence="2 3">
    <name type="scientific">Aurantiacibacter aquimixticola</name>
    <dbReference type="NCBI Taxonomy" id="1958945"/>
    <lineage>
        <taxon>Bacteria</taxon>
        <taxon>Pseudomonadati</taxon>
        <taxon>Pseudomonadota</taxon>
        <taxon>Alphaproteobacteria</taxon>
        <taxon>Sphingomonadales</taxon>
        <taxon>Erythrobacteraceae</taxon>
        <taxon>Aurantiacibacter</taxon>
    </lineage>
</organism>
<accession>A0A419RQK9</accession>
<feature type="transmembrane region" description="Helical" evidence="1">
    <location>
        <begin position="12"/>
        <end position="31"/>
    </location>
</feature>
<proteinExistence type="predicted"/>
<gene>
    <name evidence="2" type="ORF">D6201_00790</name>
</gene>
<reference evidence="2 3" key="1">
    <citation type="journal article" date="2017" name="Int. J. Syst. Evol. Microbiol.">
        <title>Erythrobacter aquimixticola sp. nov., isolated from the junction between the ocean and a freshwater spring.</title>
        <authorList>
            <person name="Park S."/>
            <person name="Jung Y.T."/>
            <person name="Choi S.J."/>
            <person name="Yoon J.H."/>
        </authorList>
    </citation>
    <scope>NUCLEOTIDE SEQUENCE [LARGE SCALE GENOMIC DNA]</scope>
    <source>
        <strain evidence="2 3">JSSK-14</strain>
    </source>
</reference>
<protein>
    <submittedName>
        <fullName evidence="2">Uncharacterized protein</fullName>
    </submittedName>
</protein>
<evidence type="ECO:0000313" key="2">
    <source>
        <dbReference type="EMBL" id="RJY08088.1"/>
    </source>
</evidence>
<evidence type="ECO:0000313" key="3">
    <source>
        <dbReference type="Proteomes" id="UP000285232"/>
    </source>
</evidence>
<evidence type="ECO:0000256" key="1">
    <source>
        <dbReference type="SAM" id="Phobius"/>
    </source>
</evidence>
<dbReference type="OrthoDB" id="7410078at2"/>
<keyword evidence="1" id="KW-1133">Transmembrane helix</keyword>
<keyword evidence="3" id="KW-1185">Reference proteome</keyword>
<dbReference type="RefSeq" id="WP_120046978.1">
    <property type="nucleotide sequence ID" value="NZ_RAHX01000001.1"/>
</dbReference>
<sequence length="83" mass="9127">MFGPDTALVFDALQIASLAVAAGAGGAWLLMKRRASRNLRIIDEGQTGSLEERVRVLERIATDRPTELAEEIEALRSKSMETR</sequence>
<keyword evidence="1" id="KW-0812">Transmembrane</keyword>